<comment type="similarity">
    <text evidence="8">In the N-terminal section; belongs to the DHNA family.</text>
</comment>
<accession>A0A397GQL0</accession>
<keyword evidence="19" id="KW-0289">Folate biosynthesis</keyword>
<comment type="caution">
    <text evidence="26">The sequence shown here is derived from an EMBL/GenBank/DDBJ whole genome shotgun (WGS) entry which is preliminary data.</text>
</comment>
<evidence type="ECO:0000256" key="11">
    <source>
        <dbReference type="ARBA" id="ARBA00013043"/>
    </source>
</evidence>
<keyword evidence="14" id="KW-0479">Metal-binding</keyword>
<dbReference type="InterPro" id="IPR035907">
    <property type="entry name" value="Hppk_sf"/>
</dbReference>
<comment type="pathway">
    <text evidence="7">Cofactor biosynthesis; tetrahydrofolate biosynthesis; 2-amino-4-hydroxy-6-hydroxymethyl-7,8-dihydropteridine diphosphate from 7,8-dihydroneopterin triphosphate: step 4/4.</text>
</comment>
<evidence type="ECO:0000256" key="24">
    <source>
        <dbReference type="ARBA" id="ARBA00068111"/>
    </source>
</evidence>
<keyword evidence="13" id="KW-0808">Transferase</keyword>
<dbReference type="Proteomes" id="UP000266861">
    <property type="component" value="Unassembled WGS sequence"/>
</dbReference>
<evidence type="ECO:0000256" key="21">
    <source>
        <dbReference type="ARBA" id="ARBA00058009"/>
    </source>
</evidence>
<evidence type="ECO:0000256" key="9">
    <source>
        <dbReference type="ARBA" id="ARBA00009951"/>
    </source>
</evidence>
<keyword evidence="17" id="KW-0067">ATP-binding</keyword>
<dbReference type="PROSITE" id="PS50972">
    <property type="entry name" value="PTERIN_BINDING"/>
    <property type="match status" value="1"/>
</dbReference>
<dbReference type="Gene3D" id="3.30.70.560">
    <property type="entry name" value="7,8-Dihydro-6-hydroxymethylpterin-pyrophosphokinase HPPK"/>
    <property type="match status" value="1"/>
</dbReference>
<evidence type="ECO:0000256" key="14">
    <source>
        <dbReference type="ARBA" id="ARBA00022723"/>
    </source>
</evidence>
<dbReference type="GO" id="GO:0005524">
    <property type="term" value="F:ATP binding"/>
    <property type="evidence" value="ECO:0007669"/>
    <property type="project" value="UniProtKB-KW"/>
</dbReference>
<evidence type="ECO:0000256" key="10">
    <source>
        <dbReference type="ARBA" id="ARBA00012458"/>
    </source>
</evidence>
<evidence type="ECO:0000256" key="19">
    <source>
        <dbReference type="ARBA" id="ARBA00022909"/>
    </source>
</evidence>
<dbReference type="EC" id="4.1.2.25" evidence="11"/>
<dbReference type="Pfam" id="PF02152">
    <property type="entry name" value="FolB"/>
    <property type="match status" value="2"/>
</dbReference>
<dbReference type="SUPFAM" id="SSF51717">
    <property type="entry name" value="Dihydropteroate synthetase-like"/>
    <property type="match status" value="1"/>
</dbReference>
<dbReference type="GO" id="GO:0003848">
    <property type="term" value="F:2-amino-4-hydroxy-6-hydroxymethyldihydropteridine diphosphokinase activity"/>
    <property type="evidence" value="ECO:0007669"/>
    <property type="project" value="UniProtKB-EC"/>
</dbReference>
<dbReference type="CDD" id="cd00534">
    <property type="entry name" value="DHNA_DHNTPE"/>
    <property type="match status" value="1"/>
</dbReference>
<dbReference type="SUPFAM" id="SSF55620">
    <property type="entry name" value="Tetrahydrobiopterin biosynthesis enzymes-like"/>
    <property type="match status" value="2"/>
</dbReference>
<comment type="similarity">
    <text evidence="9">In the C-terminal section; belongs to the DHPS family.</text>
</comment>
<comment type="catalytic activity">
    <reaction evidence="1">
        <text>(7,8-dihydropterin-6-yl)methyl diphosphate + 4-aminobenzoate = 7,8-dihydropteroate + diphosphate</text>
        <dbReference type="Rhea" id="RHEA:19949"/>
        <dbReference type="ChEBI" id="CHEBI:17836"/>
        <dbReference type="ChEBI" id="CHEBI:17839"/>
        <dbReference type="ChEBI" id="CHEBI:33019"/>
        <dbReference type="ChEBI" id="CHEBI:72950"/>
        <dbReference type="EC" id="2.5.1.15"/>
    </reaction>
</comment>
<reference evidence="26 27" key="1">
    <citation type="submission" date="2018-08" db="EMBL/GenBank/DDBJ databases">
        <title>Genome and evolution of the arbuscular mycorrhizal fungus Diversispora epigaea (formerly Glomus versiforme) and its bacterial endosymbionts.</title>
        <authorList>
            <person name="Sun X."/>
            <person name="Fei Z."/>
            <person name="Harrison M."/>
        </authorList>
    </citation>
    <scope>NUCLEOTIDE SEQUENCE [LARGE SCALE GENOMIC DNA]</scope>
    <source>
        <strain evidence="26 27">IT104</strain>
    </source>
</reference>
<comment type="pathway">
    <text evidence="5">Cofactor biosynthesis; tetrahydrofolate biosynthesis; 7,8-dihydrofolate from 2-amino-4-hydroxy-6-hydroxymethyl-7,8-dihydropteridine diphosphate and 4-aminobenzoate: step 1/2.</text>
</comment>
<keyword evidence="15" id="KW-0547">Nucleotide-binding</keyword>
<name>A0A397GQL0_9GLOM</name>
<dbReference type="InterPro" id="IPR000550">
    <property type="entry name" value="Hppk"/>
</dbReference>
<dbReference type="GO" id="GO:0004156">
    <property type="term" value="F:dihydropteroate synthase activity"/>
    <property type="evidence" value="ECO:0007669"/>
    <property type="project" value="UniProtKB-EC"/>
</dbReference>
<evidence type="ECO:0000256" key="4">
    <source>
        <dbReference type="ARBA" id="ARBA00001946"/>
    </source>
</evidence>
<dbReference type="AlphaFoldDB" id="A0A397GQL0"/>
<dbReference type="Gene3D" id="3.20.20.20">
    <property type="entry name" value="Dihydropteroate synthase-like"/>
    <property type="match status" value="1"/>
</dbReference>
<dbReference type="SUPFAM" id="SSF55083">
    <property type="entry name" value="6-hydroxymethyl-7,8-dihydropterin pyrophosphokinase, HPPK"/>
    <property type="match status" value="1"/>
</dbReference>
<organism evidence="26 27">
    <name type="scientific">Diversispora epigaea</name>
    <dbReference type="NCBI Taxonomy" id="1348612"/>
    <lineage>
        <taxon>Eukaryota</taxon>
        <taxon>Fungi</taxon>
        <taxon>Fungi incertae sedis</taxon>
        <taxon>Mucoromycota</taxon>
        <taxon>Glomeromycotina</taxon>
        <taxon>Glomeromycetes</taxon>
        <taxon>Diversisporales</taxon>
        <taxon>Diversisporaceae</taxon>
        <taxon>Diversispora</taxon>
    </lineage>
</organism>
<gene>
    <name evidence="26" type="ORF">Glove_467g14</name>
</gene>
<dbReference type="InterPro" id="IPR006157">
    <property type="entry name" value="FolB_dom"/>
</dbReference>
<dbReference type="PANTHER" id="PTHR20941">
    <property type="entry name" value="FOLATE SYNTHESIS PROTEINS"/>
    <property type="match status" value="1"/>
</dbReference>
<dbReference type="InterPro" id="IPR011005">
    <property type="entry name" value="Dihydropteroate_synth-like_sf"/>
</dbReference>
<evidence type="ECO:0000256" key="2">
    <source>
        <dbReference type="ARBA" id="ARBA00000198"/>
    </source>
</evidence>
<dbReference type="EC" id="2.7.6.3" evidence="12"/>
<comment type="catalytic activity">
    <reaction evidence="3">
        <text>7,8-dihydroneopterin = 6-hydroxymethyl-7,8-dihydropterin + glycolaldehyde</text>
        <dbReference type="Rhea" id="RHEA:10540"/>
        <dbReference type="ChEBI" id="CHEBI:17001"/>
        <dbReference type="ChEBI" id="CHEBI:17071"/>
        <dbReference type="ChEBI" id="CHEBI:44841"/>
        <dbReference type="EC" id="4.1.2.25"/>
    </reaction>
</comment>
<sequence>MMRLMRLSKLFVGSQMDKIIIKDLVVQNIIGVDSWERVKRQPVIINMTIQKNISEAGKTDKLTDTINYGTVSKVVTEFAEKSSYKSVEALADGIAKVCINKCFAPRVTVSVEKPRALLHADSAGVEITRTQEDYAHIESTPDALPVSAENHEDIIFVKDLKLDAVIGVNPWEREEKQPVILNFTIYPKFRVGTLQKDHVIKPHNYRTIVRTISKHVEESSYKTVEAFSTAVARIAITQCHVKKITIRVEKPCALVFAKSAGIEITRTDVHFPDETLKISQPRLNSLKGRNLGDETIENTNLKTTKLKNDYNHSSHFAFIGLGSNLGNRVININEALRLLEKSFGCKVLDTSFLYESSPMYYSDQSNFLNAACKVATSSSPEELLSKLKNIESDMGRVKTIENGPRPIDLDILFYDDIEYSSNKLTIPHPKINEREFVLRPLCDIAKEFEHPKLYRTCGQLLSHYLKSPNYNAENFVRKILPIHNSKWDWNSRTFIMGVLNITPDSFSDGGLYYNIESAVEHAKKLVSEGADIIDIGGMSTRPNADDISIEEELARVIPVIKAIRDKGITNVPISIDTFHAMVAEKAIEAGANFINDISGGQLDPDMYQVMAKANVPICLQHMRGNPKTMTKLNQYDNIITDICGELFERVQRSIEAGVRRWNITIDPGIGFAKNFDQNFQILNRLQELNGNNSPFEGFPCLIGPSLKAFIGKAINQPDAQKRVWGTAAACSAAISGGADILRVHNVKEMLDVAKVSDKIYRISKN</sequence>
<evidence type="ECO:0000256" key="12">
    <source>
        <dbReference type="ARBA" id="ARBA00013253"/>
    </source>
</evidence>
<dbReference type="PROSITE" id="PS00793">
    <property type="entry name" value="DHPS_2"/>
    <property type="match status" value="1"/>
</dbReference>
<dbReference type="FunFam" id="3.20.20.20:FF:000006">
    <property type="entry name" value="Dihydropteroate synthase"/>
    <property type="match status" value="1"/>
</dbReference>
<evidence type="ECO:0000256" key="6">
    <source>
        <dbReference type="ARBA" id="ARBA00005013"/>
    </source>
</evidence>
<dbReference type="STRING" id="1348612.A0A397GQL0"/>
<dbReference type="GO" id="GO:0046654">
    <property type="term" value="P:tetrahydrofolate biosynthetic process"/>
    <property type="evidence" value="ECO:0007669"/>
    <property type="project" value="UniProtKB-UniPathway"/>
</dbReference>
<dbReference type="NCBIfam" id="TIGR00526">
    <property type="entry name" value="folB_dom"/>
    <property type="match status" value="2"/>
</dbReference>
<evidence type="ECO:0000256" key="7">
    <source>
        <dbReference type="ARBA" id="ARBA00005051"/>
    </source>
</evidence>
<evidence type="ECO:0000313" key="26">
    <source>
        <dbReference type="EMBL" id="RHZ51958.1"/>
    </source>
</evidence>
<dbReference type="NCBIfam" id="TIGR01498">
    <property type="entry name" value="folK"/>
    <property type="match status" value="1"/>
</dbReference>
<dbReference type="NCBIfam" id="TIGR01496">
    <property type="entry name" value="DHPS"/>
    <property type="match status" value="1"/>
</dbReference>
<evidence type="ECO:0000256" key="22">
    <source>
        <dbReference type="ARBA" id="ARBA00061548"/>
    </source>
</evidence>
<dbReference type="EMBL" id="PQFF01000409">
    <property type="protein sequence ID" value="RHZ51958.1"/>
    <property type="molecule type" value="Genomic_DNA"/>
</dbReference>
<dbReference type="PROSITE" id="PS00792">
    <property type="entry name" value="DHPS_1"/>
    <property type="match status" value="1"/>
</dbReference>
<evidence type="ECO:0000256" key="16">
    <source>
        <dbReference type="ARBA" id="ARBA00022777"/>
    </source>
</evidence>
<keyword evidence="20" id="KW-0511">Multifunctional enzyme</keyword>
<dbReference type="CDD" id="cd00483">
    <property type="entry name" value="HPPK"/>
    <property type="match status" value="1"/>
</dbReference>
<proteinExistence type="inferred from homology"/>
<dbReference type="UniPathway" id="UPA00077">
    <property type="reaction ID" value="UER00155"/>
</dbReference>
<dbReference type="GO" id="GO:0016301">
    <property type="term" value="F:kinase activity"/>
    <property type="evidence" value="ECO:0007669"/>
    <property type="project" value="UniProtKB-KW"/>
</dbReference>
<evidence type="ECO:0000256" key="23">
    <source>
        <dbReference type="ARBA" id="ARBA00067568"/>
    </source>
</evidence>
<feature type="domain" description="Pterin-binding" evidence="25">
    <location>
        <begin position="493"/>
        <end position="754"/>
    </location>
</feature>
<dbReference type="GO" id="GO:0005740">
    <property type="term" value="C:mitochondrial envelope"/>
    <property type="evidence" value="ECO:0007669"/>
    <property type="project" value="TreeGrafter"/>
</dbReference>
<dbReference type="GO" id="GO:0004150">
    <property type="term" value="F:dihydroneopterin aldolase activity"/>
    <property type="evidence" value="ECO:0007669"/>
    <property type="project" value="UniProtKB-EC"/>
</dbReference>
<evidence type="ECO:0000256" key="18">
    <source>
        <dbReference type="ARBA" id="ARBA00022842"/>
    </source>
</evidence>
<evidence type="ECO:0000256" key="8">
    <source>
        <dbReference type="ARBA" id="ARBA00009640"/>
    </source>
</evidence>
<protein>
    <recommendedName>
        <fullName evidence="23">Folic acid synthesis protein FOL1</fullName>
        <ecNumber evidence="10">2.5.1.15</ecNumber>
        <ecNumber evidence="12">2.7.6.3</ecNumber>
        <ecNumber evidence="11">4.1.2.25</ecNumber>
    </recommendedName>
    <alternativeName>
        <fullName evidence="24">Folic acid synthesis protein fol1</fullName>
    </alternativeName>
</protein>
<evidence type="ECO:0000256" key="13">
    <source>
        <dbReference type="ARBA" id="ARBA00022679"/>
    </source>
</evidence>
<dbReference type="SMART" id="SM00905">
    <property type="entry name" value="FolB"/>
    <property type="match status" value="2"/>
</dbReference>
<dbReference type="CDD" id="cd00739">
    <property type="entry name" value="DHPS"/>
    <property type="match status" value="1"/>
</dbReference>
<dbReference type="EC" id="2.5.1.15" evidence="10"/>
<comment type="function">
    <text evidence="21">Catalyzes three sequential steps of tetrahydrofolate biosynthesis.</text>
</comment>
<keyword evidence="18" id="KW-0460">Magnesium</keyword>
<evidence type="ECO:0000256" key="3">
    <source>
        <dbReference type="ARBA" id="ARBA00001353"/>
    </source>
</evidence>
<comment type="catalytic activity">
    <reaction evidence="2">
        <text>6-hydroxymethyl-7,8-dihydropterin + ATP = (7,8-dihydropterin-6-yl)methyl diphosphate + AMP + H(+)</text>
        <dbReference type="Rhea" id="RHEA:11412"/>
        <dbReference type="ChEBI" id="CHEBI:15378"/>
        <dbReference type="ChEBI" id="CHEBI:30616"/>
        <dbReference type="ChEBI" id="CHEBI:44841"/>
        <dbReference type="ChEBI" id="CHEBI:72950"/>
        <dbReference type="ChEBI" id="CHEBI:456215"/>
        <dbReference type="EC" id="2.7.6.3"/>
    </reaction>
</comment>
<evidence type="ECO:0000256" key="5">
    <source>
        <dbReference type="ARBA" id="ARBA00004763"/>
    </source>
</evidence>
<dbReference type="InterPro" id="IPR006390">
    <property type="entry name" value="DHP_synth_dom"/>
</dbReference>
<dbReference type="InterPro" id="IPR000489">
    <property type="entry name" value="Pterin-binding_dom"/>
</dbReference>
<comment type="similarity">
    <text evidence="22">In the central section; belongs to the HPPK family.</text>
</comment>
<dbReference type="GO" id="GO:0046872">
    <property type="term" value="F:metal ion binding"/>
    <property type="evidence" value="ECO:0007669"/>
    <property type="project" value="UniProtKB-KW"/>
</dbReference>
<evidence type="ECO:0000256" key="1">
    <source>
        <dbReference type="ARBA" id="ARBA00000012"/>
    </source>
</evidence>
<evidence type="ECO:0000256" key="20">
    <source>
        <dbReference type="ARBA" id="ARBA00023268"/>
    </source>
</evidence>
<evidence type="ECO:0000259" key="25">
    <source>
        <dbReference type="PROSITE" id="PS50972"/>
    </source>
</evidence>
<keyword evidence="27" id="KW-1185">Reference proteome</keyword>
<dbReference type="Pfam" id="PF01288">
    <property type="entry name" value="HPPK"/>
    <property type="match status" value="1"/>
</dbReference>
<comment type="pathway">
    <text evidence="6">Cofactor biosynthesis; tetrahydrofolate biosynthesis; 2-amino-4-hydroxy-6-hydroxymethyl-7,8-dihydropteridine diphosphate from 7,8-dihydroneopterin triphosphate: step 3/4.</text>
</comment>
<dbReference type="PANTHER" id="PTHR20941:SF1">
    <property type="entry name" value="FOLIC ACID SYNTHESIS PROTEIN FOL1"/>
    <property type="match status" value="1"/>
</dbReference>
<dbReference type="Gene3D" id="3.30.1130.10">
    <property type="match status" value="2"/>
</dbReference>
<evidence type="ECO:0000256" key="15">
    <source>
        <dbReference type="ARBA" id="ARBA00022741"/>
    </source>
</evidence>
<evidence type="ECO:0000313" key="27">
    <source>
        <dbReference type="Proteomes" id="UP000266861"/>
    </source>
</evidence>
<dbReference type="Pfam" id="PF00809">
    <property type="entry name" value="Pterin_bind"/>
    <property type="match status" value="1"/>
</dbReference>
<dbReference type="GO" id="GO:0046656">
    <property type="term" value="P:folic acid biosynthetic process"/>
    <property type="evidence" value="ECO:0007669"/>
    <property type="project" value="UniProtKB-KW"/>
</dbReference>
<keyword evidence="16" id="KW-0418">Kinase</keyword>
<dbReference type="OrthoDB" id="615426at2759"/>
<dbReference type="InterPro" id="IPR045031">
    <property type="entry name" value="DHP_synth-like"/>
</dbReference>
<evidence type="ECO:0000256" key="17">
    <source>
        <dbReference type="ARBA" id="ARBA00022840"/>
    </source>
</evidence>
<dbReference type="InterPro" id="IPR043133">
    <property type="entry name" value="GTP-CH-I_C/QueF"/>
</dbReference>
<comment type="cofactor">
    <cofactor evidence="4">
        <name>Mg(2+)</name>
        <dbReference type="ChEBI" id="CHEBI:18420"/>
    </cofactor>
</comment>